<evidence type="ECO:0000313" key="2">
    <source>
        <dbReference type="EMBL" id="KLU06077.1"/>
    </source>
</evidence>
<reference evidence="2" key="1">
    <citation type="submission" date="2015-05" db="EMBL/GenBank/DDBJ databases">
        <title>Permanent draft genome of Rhodopirellula islandicus K833.</title>
        <authorList>
            <person name="Kizina J."/>
            <person name="Richter M."/>
            <person name="Glockner F.O."/>
            <person name="Harder J."/>
        </authorList>
    </citation>
    <scope>NUCLEOTIDE SEQUENCE [LARGE SCALE GENOMIC DNA]</scope>
    <source>
        <strain evidence="2">K833</strain>
    </source>
</reference>
<dbReference type="EMBL" id="LECT01000016">
    <property type="protein sequence ID" value="KLU06077.1"/>
    <property type="molecule type" value="Genomic_DNA"/>
</dbReference>
<gene>
    <name evidence="2" type="ORF">RISK_001928</name>
</gene>
<dbReference type="PATRIC" id="fig|595434.4.peg.1849"/>
<dbReference type="STRING" id="595434.RISK_001928"/>
<proteinExistence type="predicted"/>
<name>A0A0J1BHS2_RHOIS</name>
<feature type="region of interest" description="Disordered" evidence="1">
    <location>
        <begin position="1"/>
        <end position="20"/>
    </location>
</feature>
<sequence>MQANPHSNATTTGCNGEVMEGVQKIEMEATSSLRRLQG</sequence>
<feature type="compositionally biased region" description="Polar residues" evidence="1">
    <location>
        <begin position="1"/>
        <end position="14"/>
    </location>
</feature>
<comment type="caution">
    <text evidence="2">The sequence shown here is derived from an EMBL/GenBank/DDBJ whole genome shotgun (WGS) entry which is preliminary data.</text>
</comment>
<keyword evidence="3" id="KW-1185">Reference proteome</keyword>
<dbReference type="Proteomes" id="UP000036367">
    <property type="component" value="Unassembled WGS sequence"/>
</dbReference>
<evidence type="ECO:0000256" key="1">
    <source>
        <dbReference type="SAM" id="MobiDB-lite"/>
    </source>
</evidence>
<organism evidence="2 3">
    <name type="scientific">Rhodopirellula islandica</name>
    <dbReference type="NCBI Taxonomy" id="595434"/>
    <lineage>
        <taxon>Bacteria</taxon>
        <taxon>Pseudomonadati</taxon>
        <taxon>Planctomycetota</taxon>
        <taxon>Planctomycetia</taxon>
        <taxon>Pirellulales</taxon>
        <taxon>Pirellulaceae</taxon>
        <taxon>Rhodopirellula</taxon>
    </lineage>
</organism>
<evidence type="ECO:0000313" key="3">
    <source>
        <dbReference type="Proteomes" id="UP000036367"/>
    </source>
</evidence>
<accession>A0A0J1BHS2</accession>
<protein>
    <submittedName>
        <fullName evidence="2">Uncharacterized protein</fullName>
    </submittedName>
</protein>
<dbReference type="AlphaFoldDB" id="A0A0J1BHS2"/>